<organism evidence="1 2">
    <name type="scientific">Globodera pallida</name>
    <name type="common">Potato cyst nematode worm</name>
    <name type="synonym">Heterodera pallida</name>
    <dbReference type="NCBI Taxonomy" id="36090"/>
    <lineage>
        <taxon>Eukaryota</taxon>
        <taxon>Metazoa</taxon>
        <taxon>Ecdysozoa</taxon>
        <taxon>Nematoda</taxon>
        <taxon>Chromadorea</taxon>
        <taxon>Rhabditida</taxon>
        <taxon>Tylenchina</taxon>
        <taxon>Tylenchomorpha</taxon>
        <taxon>Tylenchoidea</taxon>
        <taxon>Heteroderidae</taxon>
        <taxon>Heteroderinae</taxon>
        <taxon>Globodera</taxon>
    </lineage>
</organism>
<dbReference type="Proteomes" id="UP000050741">
    <property type="component" value="Unassembled WGS sequence"/>
</dbReference>
<protein>
    <submittedName>
        <fullName evidence="2">Uncharacterized protein</fullName>
    </submittedName>
</protein>
<keyword evidence="1" id="KW-1185">Reference proteome</keyword>
<dbReference type="AlphaFoldDB" id="A0A183C7R7"/>
<sequence length="204" mass="24269">MNELSTKQRLLEAIYDKVPEDRLNLNGHFSMDEYKYLKTRHNQILHNDPALSQVLQSLINAETSAKLEMKFDYFDNLLVKKLKQQLAFALIFIAKRNRIQFEHNLTKIDQNDFLQKLTKFLHQSKQCNKTKFGQNCANYPFVTCTKQHSLATCCWRFPEIDDCPSEDEEEYDDKSFKSNEKIKPNFIEFEKDDWLKPYGDEFFS</sequence>
<evidence type="ECO:0000313" key="2">
    <source>
        <dbReference type="WBParaSite" id="GPLIN_000891300"/>
    </source>
</evidence>
<name>A0A183C7R7_GLOPA</name>
<dbReference type="WBParaSite" id="GPLIN_000891300">
    <property type="protein sequence ID" value="GPLIN_000891300"/>
    <property type="gene ID" value="GPLIN_000891300"/>
</dbReference>
<accession>A0A183C7R7</accession>
<proteinExistence type="predicted"/>
<reference evidence="1" key="1">
    <citation type="submission" date="2014-05" db="EMBL/GenBank/DDBJ databases">
        <title>The genome and life-stage specific transcriptomes of Globodera pallida elucidate key aspects of plant parasitism by a cyst nematode.</title>
        <authorList>
            <person name="Cotton J.A."/>
            <person name="Lilley C.J."/>
            <person name="Jones L.M."/>
            <person name="Kikuchi T."/>
            <person name="Reid A.J."/>
            <person name="Thorpe P."/>
            <person name="Tsai I.J."/>
            <person name="Beasley H."/>
            <person name="Blok V."/>
            <person name="Cock P.J.A."/>
            <person name="Van den Akker S.E."/>
            <person name="Holroyd N."/>
            <person name="Hunt M."/>
            <person name="Mantelin S."/>
            <person name="Naghra H."/>
            <person name="Pain A."/>
            <person name="Palomares-Rius J.E."/>
            <person name="Zarowiecki M."/>
            <person name="Berriman M."/>
            <person name="Jones J.T."/>
            <person name="Urwin P.E."/>
        </authorList>
    </citation>
    <scope>NUCLEOTIDE SEQUENCE [LARGE SCALE GENOMIC DNA]</scope>
    <source>
        <strain evidence="1">Lindley</strain>
    </source>
</reference>
<reference evidence="2" key="2">
    <citation type="submission" date="2016-06" db="UniProtKB">
        <authorList>
            <consortium name="WormBaseParasite"/>
        </authorList>
    </citation>
    <scope>IDENTIFICATION</scope>
</reference>
<evidence type="ECO:0000313" key="1">
    <source>
        <dbReference type="Proteomes" id="UP000050741"/>
    </source>
</evidence>